<evidence type="ECO:0000256" key="1">
    <source>
        <dbReference type="SAM" id="Coils"/>
    </source>
</evidence>
<evidence type="ECO:0000313" key="4">
    <source>
        <dbReference type="Proteomes" id="UP000828390"/>
    </source>
</evidence>
<sequence>MKMFIDLYLKRLASDIHVYRREEAIEQQKQELDTTEKDNKEKVTKQKDDLSAALTRNVLPTERWRRTLDSSANAKLDAPPATSEDQSTQIKDLKRDYANYRKPQKNRNVLPTERWRHTLDSLANEELDAPPATSEDQSTHIKDLKRDYANYRKPQTYRNVLPTERWGIDDLPLSTSGEYLFDEGLDDVPLSTSGDQSAQIQELKNEICRLNKVVKQQKQVLDTTENNYRIMVRKLQDDLSAALKRIELPTERRKRTRDSLANEELDTPPATSEDQSTQIQDLIRYICTLEEAAEKQKLAFDTTKKDYEGIVKKLTDELTAALTREQLHKTPGEMKQKCEQAEHIISTEFDELVEKLEKTQIKVQQLENYMKEQLHKTPVKMKQKCEQAEHIISTEFDELVEKLEKAETKVQQLDNDMKVCNIHSQKEKELLQEELTRKKEEVRQLHQYTEVMENIHGILTATIQMLKQDSPKTDDDKVSLKKLIEEETKLKIESDIMNDQLQKSATVTDPLSETNQSRHFYERMSRGDFDEGMSSGNVNFDEGISRGNLMHTNIRSATSHYRADAFESDNDPTLKKISTEFPRVAEAFSKKDRKSEYNKTEQTVERATGEENLGHRPSDDIEMIAQECEIS</sequence>
<dbReference type="EMBL" id="JAIWYP010000013">
    <property type="protein sequence ID" value="KAH3717548.1"/>
    <property type="molecule type" value="Genomic_DNA"/>
</dbReference>
<feature type="region of interest" description="Disordered" evidence="2">
    <location>
        <begin position="28"/>
        <end position="49"/>
    </location>
</feature>
<reference evidence="3" key="2">
    <citation type="submission" date="2020-11" db="EMBL/GenBank/DDBJ databases">
        <authorList>
            <person name="McCartney M.A."/>
            <person name="Auch B."/>
            <person name="Kono T."/>
            <person name="Mallez S."/>
            <person name="Becker A."/>
            <person name="Gohl D.M."/>
            <person name="Silverstein K.A.T."/>
            <person name="Koren S."/>
            <person name="Bechman K.B."/>
            <person name="Herman A."/>
            <person name="Abrahante J.E."/>
            <person name="Garbe J."/>
        </authorList>
    </citation>
    <scope>NUCLEOTIDE SEQUENCE</scope>
    <source>
        <strain evidence="3">Duluth1</strain>
        <tissue evidence="3">Whole animal</tissue>
    </source>
</reference>
<evidence type="ECO:0000313" key="3">
    <source>
        <dbReference type="EMBL" id="KAH3717548.1"/>
    </source>
</evidence>
<feature type="coiled-coil region" evidence="1">
    <location>
        <begin position="349"/>
        <end position="448"/>
    </location>
</feature>
<keyword evidence="1" id="KW-0175">Coiled coil</keyword>
<reference evidence="3" key="1">
    <citation type="journal article" date="2019" name="bioRxiv">
        <title>The Genome of the Zebra Mussel, Dreissena polymorpha: A Resource for Invasive Species Research.</title>
        <authorList>
            <person name="McCartney M.A."/>
            <person name="Auch B."/>
            <person name="Kono T."/>
            <person name="Mallez S."/>
            <person name="Zhang Y."/>
            <person name="Obille A."/>
            <person name="Becker A."/>
            <person name="Abrahante J.E."/>
            <person name="Garbe J."/>
            <person name="Badalamenti J.P."/>
            <person name="Herman A."/>
            <person name="Mangelson H."/>
            <person name="Liachko I."/>
            <person name="Sullivan S."/>
            <person name="Sone E.D."/>
            <person name="Koren S."/>
            <person name="Silverstein K.A.T."/>
            <person name="Beckman K.B."/>
            <person name="Gohl D.M."/>
        </authorList>
    </citation>
    <scope>NUCLEOTIDE SEQUENCE</scope>
    <source>
        <strain evidence="3">Duluth1</strain>
        <tissue evidence="3">Whole animal</tissue>
    </source>
</reference>
<proteinExistence type="predicted"/>
<feature type="region of interest" description="Disordered" evidence="2">
    <location>
        <begin position="69"/>
        <end position="114"/>
    </location>
</feature>
<organism evidence="3 4">
    <name type="scientific">Dreissena polymorpha</name>
    <name type="common">Zebra mussel</name>
    <name type="synonym">Mytilus polymorpha</name>
    <dbReference type="NCBI Taxonomy" id="45954"/>
    <lineage>
        <taxon>Eukaryota</taxon>
        <taxon>Metazoa</taxon>
        <taxon>Spiralia</taxon>
        <taxon>Lophotrochozoa</taxon>
        <taxon>Mollusca</taxon>
        <taxon>Bivalvia</taxon>
        <taxon>Autobranchia</taxon>
        <taxon>Heteroconchia</taxon>
        <taxon>Euheterodonta</taxon>
        <taxon>Imparidentia</taxon>
        <taxon>Neoheterodontei</taxon>
        <taxon>Myida</taxon>
        <taxon>Dreissenoidea</taxon>
        <taxon>Dreissenidae</taxon>
        <taxon>Dreissena</taxon>
    </lineage>
</organism>
<dbReference type="AlphaFoldDB" id="A0A9D4C519"/>
<feature type="region of interest" description="Disordered" evidence="2">
    <location>
        <begin position="250"/>
        <end position="276"/>
    </location>
</feature>
<gene>
    <name evidence="3" type="ORF">DPMN_060340</name>
</gene>
<accession>A0A9D4C519</accession>
<evidence type="ECO:0000256" key="2">
    <source>
        <dbReference type="SAM" id="MobiDB-lite"/>
    </source>
</evidence>
<protein>
    <submittedName>
        <fullName evidence="3">Uncharacterized protein</fullName>
    </submittedName>
</protein>
<feature type="compositionally biased region" description="Basic and acidic residues" evidence="2">
    <location>
        <begin position="589"/>
        <end position="619"/>
    </location>
</feature>
<keyword evidence="4" id="KW-1185">Reference proteome</keyword>
<comment type="caution">
    <text evidence="3">The sequence shown here is derived from an EMBL/GenBank/DDBJ whole genome shotgun (WGS) entry which is preliminary data.</text>
</comment>
<dbReference type="Proteomes" id="UP000828390">
    <property type="component" value="Unassembled WGS sequence"/>
</dbReference>
<feature type="region of interest" description="Disordered" evidence="2">
    <location>
        <begin position="589"/>
        <end position="620"/>
    </location>
</feature>
<name>A0A9D4C519_DREPO</name>